<evidence type="ECO:0000256" key="4">
    <source>
        <dbReference type="ARBA" id="ARBA00022771"/>
    </source>
</evidence>
<name>A0A6B2FZS9_MYXSQ</name>
<dbReference type="GO" id="GO:0000785">
    <property type="term" value="C:chromatin"/>
    <property type="evidence" value="ECO:0007669"/>
    <property type="project" value="TreeGrafter"/>
</dbReference>
<dbReference type="SUPFAM" id="SSF57667">
    <property type="entry name" value="beta-beta-alpha zinc fingers"/>
    <property type="match status" value="1"/>
</dbReference>
<keyword evidence="6" id="KW-0805">Transcription regulation</keyword>
<dbReference type="InterPro" id="IPR013087">
    <property type="entry name" value="Znf_C2H2_type"/>
</dbReference>
<keyword evidence="7" id="KW-0238">DNA-binding</keyword>
<keyword evidence="3" id="KW-0677">Repeat</keyword>
<dbReference type="InterPro" id="IPR036236">
    <property type="entry name" value="Znf_C2H2_sf"/>
</dbReference>
<dbReference type="AlphaFoldDB" id="A0A6B2FZS9"/>
<dbReference type="SMART" id="SM00355">
    <property type="entry name" value="ZnF_C2H2"/>
    <property type="match status" value="2"/>
</dbReference>
<evidence type="ECO:0000256" key="2">
    <source>
        <dbReference type="ARBA" id="ARBA00022723"/>
    </source>
</evidence>
<evidence type="ECO:0000256" key="5">
    <source>
        <dbReference type="ARBA" id="ARBA00022833"/>
    </source>
</evidence>
<dbReference type="PROSITE" id="PS50157">
    <property type="entry name" value="ZINC_FINGER_C2H2_2"/>
    <property type="match status" value="2"/>
</dbReference>
<protein>
    <submittedName>
        <fullName evidence="13">Transcription factor YY2 (Trinotate prediction)</fullName>
    </submittedName>
</protein>
<dbReference type="GO" id="GO:0000981">
    <property type="term" value="F:DNA-binding transcription factor activity, RNA polymerase II-specific"/>
    <property type="evidence" value="ECO:0007669"/>
    <property type="project" value="TreeGrafter"/>
</dbReference>
<accession>A0A6B2FZS9</accession>
<dbReference type="Gene3D" id="3.30.160.60">
    <property type="entry name" value="Classic Zinc Finger"/>
    <property type="match status" value="2"/>
</dbReference>
<keyword evidence="2" id="KW-0479">Metal-binding</keyword>
<evidence type="ECO:0000313" key="13">
    <source>
        <dbReference type="EMBL" id="NDJ96762.1"/>
    </source>
</evidence>
<reference evidence="13" key="1">
    <citation type="submission" date="2018-11" db="EMBL/GenBank/DDBJ databases">
        <title>Myxobolus squamalis genome and transcriptome.</title>
        <authorList>
            <person name="Yahalomi D."/>
            <person name="Atkinson S.D."/>
            <person name="Neuhof M."/>
            <person name="Chang E.S."/>
            <person name="Philippe H."/>
            <person name="Cartwright P."/>
            <person name="Bartholomew J.L."/>
            <person name="Huchon D."/>
        </authorList>
    </citation>
    <scope>NUCLEOTIDE SEQUENCE</scope>
    <source>
        <strain evidence="13">71B08</strain>
        <tissue evidence="13">Whole</tissue>
    </source>
</reference>
<dbReference type="GO" id="GO:0005667">
    <property type="term" value="C:transcription regulator complex"/>
    <property type="evidence" value="ECO:0007669"/>
    <property type="project" value="TreeGrafter"/>
</dbReference>
<evidence type="ECO:0000256" key="7">
    <source>
        <dbReference type="ARBA" id="ARBA00023125"/>
    </source>
</evidence>
<dbReference type="EMBL" id="GHBR01001578">
    <property type="protein sequence ID" value="NDJ96762.1"/>
    <property type="molecule type" value="Transcribed_RNA"/>
</dbReference>
<evidence type="ECO:0000259" key="12">
    <source>
        <dbReference type="PROSITE" id="PS50157"/>
    </source>
</evidence>
<proteinExistence type="predicted"/>
<dbReference type="GO" id="GO:0000978">
    <property type="term" value="F:RNA polymerase II cis-regulatory region sequence-specific DNA binding"/>
    <property type="evidence" value="ECO:0007669"/>
    <property type="project" value="TreeGrafter"/>
</dbReference>
<keyword evidence="8" id="KW-0804">Transcription</keyword>
<feature type="region of interest" description="Disordered" evidence="11">
    <location>
        <begin position="50"/>
        <end position="76"/>
    </location>
</feature>
<dbReference type="PROSITE" id="PS00028">
    <property type="entry name" value="ZINC_FINGER_C2H2_1"/>
    <property type="match status" value="1"/>
</dbReference>
<feature type="compositionally biased region" description="Basic residues" evidence="11">
    <location>
        <begin position="60"/>
        <end position="70"/>
    </location>
</feature>
<evidence type="ECO:0000256" key="8">
    <source>
        <dbReference type="ARBA" id="ARBA00023163"/>
    </source>
</evidence>
<dbReference type="PANTHER" id="PTHR14003">
    <property type="entry name" value="TRANSCRIPTIONAL REPRESSOR PROTEIN YY"/>
    <property type="match status" value="1"/>
</dbReference>
<evidence type="ECO:0000256" key="6">
    <source>
        <dbReference type="ARBA" id="ARBA00023015"/>
    </source>
</evidence>
<sequence length="168" mass="19179">MDIYRLPECPIVGREVEVITEIYNEPNITTPGTSDAPSRRNNKNIQFKVRRSRNSSYSSKKTRRVRKKKHSVEPNLTTTVELPPLSDQMSDKDETGLDSLIENPVKCTYKGCKRSFKDVASLRKHINIHGPKNFICPTCGKSFVENSKLKRHSLVHSGEKPFKVYSTD</sequence>
<keyword evidence="4 10" id="KW-0863">Zinc-finger</keyword>
<evidence type="ECO:0000256" key="9">
    <source>
        <dbReference type="ARBA" id="ARBA00023242"/>
    </source>
</evidence>
<dbReference type="GO" id="GO:0031519">
    <property type="term" value="C:PcG protein complex"/>
    <property type="evidence" value="ECO:0007669"/>
    <property type="project" value="TreeGrafter"/>
</dbReference>
<dbReference type="GO" id="GO:0008270">
    <property type="term" value="F:zinc ion binding"/>
    <property type="evidence" value="ECO:0007669"/>
    <property type="project" value="UniProtKB-KW"/>
</dbReference>
<evidence type="ECO:0000256" key="11">
    <source>
        <dbReference type="SAM" id="MobiDB-lite"/>
    </source>
</evidence>
<keyword evidence="9" id="KW-0539">Nucleus</keyword>
<comment type="subcellular location">
    <subcellularLocation>
        <location evidence="1">Nucleus</location>
    </subcellularLocation>
</comment>
<feature type="domain" description="C2H2-type" evidence="12">
    <location>
        <begin position="105"/>
        <end position="134"/>
    </location>
</feature>
<feature type="domain" description="C2H2-type" evidence="12">
    <location>
        <begin position="134"/>
        <end position="161"/>
    </location>
</feature>
<dbReference type="Pfam" id="PF00096">
    <property type="entry name" value="zf-C2H2"/>
    <property type="match status" value="2"/>
</dbReference>
<evidence type="ECO:0000256" key="10">
    <source>
        <dbReference type="PROSITE-ProRule" id="PRU00042"/>
    </source>
</evidence>
<evidence type="ECO:0000256" key="1">
    <source>
        <dbReference type="ARBA" id="ARBA00004123"/>
    </source>
</evidence>
<dbReference type="FunFam" id="3.30.160.60:FF:000646">
    <property type="entry name" value="Myeloid zinc finger 1"/>
    <property type="match status" value="1"/>
</dbReference>
<keyword evidence="5" id="KW-0862">Zinc</keyword>
<evidence type="ECO:0000256" key="3">
    <source>
        <dbReference type="ARBA" id="ARBA00022737"/>
    </source>
</evidence>
<organism evidence="13">
    <name type="scientific">Myxobolus squamalis</name>
    <name type="common">Myxosporean</name>
    <dbReference type="NCBI Taxonomy" id="59785"/>
    <lineage>
        <taxon>Eukaryota</taxon>
        <taxon>Metazoa</taxon>
        <taxon>Cnidaria</taxon>
        <taxon>Myxozoa</taxon>
        <taxon>Myxosporea</taxon>
        <taxon>Bivalvulida</taxon>
        <taxon>Platysporina</taxon>
        <taxon>Myxobolidae</taxon>
        <taxon>Myxobolus</taxon>
    </lineage>
</organism>
<dbReference type="PANTHER" id="PTHR14003:SF19">
    <property type="entry name" value="YY2 TRANSCRIPTION FACTOR"/>
    <property type="match status" value="1"/>
</dbReference>